<evidence type="ECO:0000313" key="2">
    <source>
        <dbReference type="Proteomes" id="UP001523262"/>
    </source>
</evidence>
<protein>
    <submittedName>
        <fullName evidence="1">BA3454 family stress response protein</fullName>
    </submittedName>
</protein>
<sequence length="44" mass="5229">MVQVNVRVTYEGKSYLTNVITNETTSDEEVLRIAYEQVHQQWKK</sequence>
<comment type="caution">
    <text evidence="1">The sequence shown here is derived from an EMBL/GenBank/DDBJ whole genome shotgun (WGS) entry which is preliminary data.</text>
</comment>
<accession>A0ABT0WAN3</accession>
<gene>
    <name evidence="1" type="ORF">NDK43_06305</name>
</gene>
<organism evidence="1 2">
    <name type="scientific">Neobacillus pocheonensis</name>
    <dbReference type="NCBI Taxonomy" id="363869"/>
    <lineage>
        <taxon>Bacteria</taxon>
        <taxon>Bacillati</taxon>
        <taxon>Bacillota</taxon>
        <taxon>Bacilli</taxon>
        <taxon>Bacillales</taxon>
        <taxon>Bacillaceae</taxon>
        <taxon>Neobacillus</taxon>
    </lineage>
</organism>
<dbReference type="Proteomes" id="UP001523262">
    <property type="component" value="Unassembled WGS sequence"/>
</dbReference>
<evidence type="ECO:0000313" key="1">
    <source>
        <dbReference type="EMBL" id="MCM2532072.1"/>
    </source>
</evidence>
<proteinExistence type="predicted"/>
<reference evidence="1 2" key="1">
    <citation type="submission" date="2022-06" db="EMBL/GenBank/DDBJ databases">
        <authorList>
            <person name="Jeon C.O."/>
        </authorList>
    </citation>
    <scope>NUCLEOTIDE SEQUENCE [LARGE SCALE GENOMIC DNA]</scope>
    <source>
        <strain evidence="1 2">KCTC 13943</strain>
    </source>
</reference>
<dbReference type="InterPro" id="IPR049728">
    <property type="entry name" value="BA3454-like"/>
</dbReference>
<keyword evidence="2" id="KW-1185">Reference proteome</keyword>
<dbReference type="NCBIfam" id="NF033491">
    <property type="entry name" value="BA3454_fam"/>
    <property type="match status" value="1"/>
</dbReference>
<dbReference type="EMBL" id="JAMQCR010000001">
    <property type="protein sequence ID" value="MCM2532072.1"/>
    <property type="molecule type" value="Genomic_DNA"/>
</dbReference>
<name>A0ABT0WAN3_9BACI</name>